<dbReference type="InterPro" id="IPR052898">
    <property type="entry name" value="ACAD10-like"/>
</dbReference>
<dbReference type="InterPro" id="IPR002575">
    <property type="entry name" value="Aminoglycoside_PTrfase"/>
</dbReference>
<accession>I3TH86</accession>
<dbReference type="CDD" id="cd05154">
    <property type="entry name" value="ACAD10_11_N-like"/>
    <property type="match status" value="1"/>
</dbReference>
<dbReference type="KEGG" id="tmo:TMO_0285"/>
<protein>
    <submittedName>
        <fullName evidence="3">Aminoglycoside phosphotransferase</fullName>
    </submittedName>
</protein>
<dbReference type="PATRIC" id="fig|1110502.3.peg.293"/>
<dbReference type="EMBL" id="CP003236">
    <property type="protein sequence ID" value="AFK52124.1"/>
    <property type="molecule type" value="Genomic_DNA"/>
</dbReference>
<evidence type="ECO:0000259" key="2">
    <source>
        <dbReference type="Pfam" id="PF01636"/>
    </source>
</evidence>
<name>I3TH86_TISMK</name>
<reference evidence="3 4" key="1">
    <citation type="journal article" date="2012" name="J. Am. Chem. Soc.">
        <title>Bacterial biosynthesis and maturation of the didemnin anti-cancer agents.</title>
        <authorList>
            <person name="Xu Y."/>
            <person name="Kersten R.D."/>
            <person name="Nam S.J."/>
            <person name="Lu L."/>
            <person name="Al-Suwailem A.M."/>
            <person name="Zheng H."/>
            <person name="Fenical W."/>
            <person name="Dorrestein P.C."/>
            <person name="Moore B.S."/>
            <person name="Qian P.Y."/>
        </authorList>
    </citation>
    <scope>NUCLEOTIDE SEQUENCE [LARGE SCALE GENOMIC DNA]</scope>
    <source>
        <strain evidence="3 4">KA081020-065</strain>
    </source>
</reference>
<dbReference type="PANTHER" id="PTHR47829">
    <property type="entry name" value="HYDROLASE, PUTATIVE (AFU_ORTHOLOGUE AFUA_1G12880)-RELATED"/>
    <property type="match status" value="1"/>
</dbReference>
<dbReference type="GO" id="GO:0016740">
    <property type="term" value="F:transferase activity"/>
    <property type="evidence" value="ECO:0007669"/>
    <property type="project" value="UniProtKB-KW"/>
</dbReference>
<sequence length="366" mass="39505">MEPLSHDRRHVRPTSGPVSAMTSSTTSSADIDTRALAAYLAARVDGAGPAVSLTRLGGGQSNPTYFLDTGSRRLVLRKRPAGTLLPSAHAVDREYRVQAALADTGVAVPRMVHFCDDPAVIGTQFYVMERVDGRVLHDNSLPGIPIGERRSYFDALARMLAAIHAVDVNAAGLGSYGRSGGFAARQIARWTKQWQLSATAADPAMERLIDWLPRNLPEDDRTTLVHGDFRLGNVMFHPTEPRIVAVLDWELSTLGHPLADLAHSCIYTWMMRPEEYGRGLAGLDRAALGLPEMDAFCRAYFEASGQAGPLTRFHLVLALFRNAVIFEGIAARARQGNAASDDAAEVGRLAPALAARGVALIEEATA</sequence>
<evidence type="ECO:0000313" key="4">
    <source>
        <dbReference type="Proteomes" id="UP000005258"/>
    </source>
</evidence>
<dbReference type="InterPro" id="IPR011009">
    <property type="entry name" value="Kinase-like_dom_sf"/>
</dbReference>
<dbReference type="HOGENOM" id="CLU_007526_0_1_5"/>
<dbReference type="Gene3D" id="3.90.1200.10">
    <property type="match status" value="1"/>
</dbReference>
<evidence type="ECO:0000313" key="3">
    <source>
        <dbReference type="EMBL" id="AFK52124.1"/>
    </source>
</evidence>
<dbReference type="Pfam" id="PF01636">
    <property type="entry name" value="APH"/>
    <property type="match status" value="1"/>
</dbReference>
<evidence type="ECO:0000256" key="1">
    <source>
        <dbReference type="SAM" id="MobiDB-lite"/>
    </source>
</evidence>
<dbReference type="STRING" id="1110502.TMO_0285"/>
<keyword evidence="4" id="KW-1185">Reference proteome</keyword>
<dbReference type="eggNOG" id="COG3173">
    <property type="taxonomic scope" value="Bacteria"/>
</dbReference>
<dbReference type="SUPFAM" id="SSF56112">
    <property type="entry name" value="Protein kinase-like (PK-like)"/>
    <property type="match status" value="1"/>
</dbReference>
<feature type="region of interest" description="Disordered" evidence="1">
    <location>
        <begin position="1"/>
        <end position="27"/>
    </location>
</feature>
<organism evidence="3 4">
    <name type="scientific">Tistrella mobilis (strain KA081020-065)</name>
    <dbReference type="NCBI Taxonomy" id="1110502"/>
    <lineage>
        <taxon>Bacteria</taxon>
        <taxon>Pseudomonadati</taxon>
        <taxon>Pseudomonadota</taxon>
        <taxon>Alphaproteobacteria</taxon>
        <taxon>Geminicoccales</taxon>
        <taxon>Geminicoccaceae</taxon>
        <taxon>Tistrella</taxon>
    </lineage>
</organism>
<dbReference type="Gene3D" id="3.30.200.20">
    <property type="entry name" value="Phosphorylase Kinase, domain 1"/>
    <property type="match status" value="1"/>
</dbReference>
<dbReference type="AlphaFoldDB" id="I3TH86"/>
<dbReference type="Proteomes" id="UP000005258">
    <property type="component" value="Chromosome"/>
</dbReference>
<proteinExistence type="predicted"/>
<dbReference type="PANTHER" id="PTHR47829:SF1">
    <property type="entry name" value="HAD FAMILY PHOSPHATASE"/>
    <property type="match status" value="1"/>
</dbReference>
<gene>
    <name evidence="3" type="ordered locus">TMO_0285</name>
</gene>
<feature type="domain" description="Aminoglycoside phosphotransferase" evidence="2">
    <location>
        <begin position="53"/>
        <end position="284"/>
    </location>
</feature>
<dbReference type="InterPro" id="IPR041726">
    <property type="entry name" value="ACAD10_11_N"/>
</dbReference>